<keyword evidence="2" id="KW-0547">Nucleotide-binding</keyword>
<name>A0A0H4X6K1_9BACT</name>
<organism evidence="5 6">
    <name type="scientific">Pseudomyxococcus hansupus</name>
    <dbReference type="NCBI Taxonomy" id="1297742"/>
    <lineage>
        <taxon>Bacteria</taxon>
        <taxon>Pseudomonadati</taxon>
        <taxon>Myxococcota</taxon>
        <taxon>Myxococcia</taxon>
        <taxon>Myxococcales</taxon>
        <taxon>Cystobacterineae</taxon>
        <taxon>Myxococcaceae</taxon>
        <taxon>Pseudomyxococcus</taxon>
    </lineage>
</organism>
<dbReference type="PANTHER" id="PTHR30258:SF3">
    <property type="entry name" value="SLL1921 PROTEIN"/>
    <property type="match status" value="1"/>
</dbReference>
<protein>
    <submittedName>
        <fullName evidence="5">General secretion pathway protein E</fullName>
    </submittedName>
</protein>
<dbReference type="GO" id="GO:0005886">
    <property type="term" value="C:plasma membrane"/>
    <property type="evidence" value="ECO:0007669"/>
    <property type="project" value="TreeGrafter"/>
</dbReference>
<gene>
    <name evidence="5" type="ORF">A176_006440</name>
</gene>
<evidence type="ECO:0000256" key="3">
    <source>
        <dbReference type="ARBA" id="ARBA00022840"/>
    </source>
</evidence>
<dbReference type="KEGG" id="mym:A176_006440"/>
<evidence type="ECO:0000259" key="4">
    <source>
        <dbReference type="Pfam" id="PF00437"/>
    </source>
</evidence>
<dbReference type="PATRIC" id="fig|1297742.4.peg.6528"/>
<dbReference type="PANTHER" id="PTHR30258">
    <property type="entry name" value="TYPE II SECRETION SYSTEM PROTEIN GSPE-RELATED"/>
    <property type="match status" value="1"/>
</dbReference>
<keyword evidence="3" id="KW-0067">ATP-binding</keyword>
<dbReference type="OrthoDB" id="5492042at2"/>
<dbReference type="STRING" id="1297742.A176_006440"/>
<accession>A0A0H4X6K1</accession>
<dbReference type="EMBL" id="CP012109">
    <property type="protein sequence ID" value="AKQ69528.1"/>
    <property type="molecule type" value="Genomic_DNA"/>
</dbReference>
<feature type="domain" description="Bacterial type II secretion system protein E" evidence="4">
    <location>
        <begin position="183"/>
        <end position="306"/>
    </location>
</feature>
<comment type="similarity">
    <text evidence="1">Belongs to the GSP E family.</text>
</comment>
<dbReference type="Proteomes" id="UP000009026">
    <property type="component" value="Chromosome"/>
</dbReference>
<evidence type="ECO:0000256" key="1">
    <source>
        <dbReference type="ARBA" id="ARBA00006611"/>
    </source>
</evidence>
<evidence type="ECO:0000313" key="5">
    <source>
        <dbReference type="EMBL" id="AKQ69528.1"/>
    </source>
</evidence>
<dbReference type="GO" id="GO:0016887">
    <property type="term" value="F:ATP hydrolysis activity"/>
    <property type="evidence" value="ECO:0007669"/>
    <property type="project" value="TreeGrafter"/>
</dbReference>
<dbReference type="GO" id="GO:0005524">
    <property type="term" value="F:ATP binding"/>
    <property type="evidence" value="ECO:0007669"/>
    <property type="project" value="UniProtKB-KW"/>
</dbReference>
<evidence type="ECO:0000313" key="6">
    <source>
        <dbReference type="Proteomes" id="UP000009026"/>
    </source>
</evidence>
<dbReference type="SUPFAM" id="SSF52540">
    <property type="entry name" value="P-loop containing nucleoside triphosphate hydrolases"/>
    <property type="match status" value="1"/>
</dbReference>
<proteinExistence type="inferred from homology"/>
<sequence length="351" mass="37277">MSSPSSPIAAVIAGLLDTLNRESLPVAAPPSVQTFDEAARALYSIAAQTRATRFSVWADTLDDGQDGAGISLFYDVPEAPNPTGLLGGEQRAVRHPVDVSLHGPLTDAMAALAKRGADALRPNRGSVNVPLDAASPELEFRVVFQPGTLGPWVISVARDSRVRDAFPPLSSLPLSAEEARFLSERFLKLDTLLQGQMVLFTGARGSGRTTSLHAAIEALPDDVRGLAALEAPRASDIRIGITRPDGETAMPGTLRAFLRQDPDLVFADEVRSDDAMKLLINSALTGHGAVGVLEATTPEAALQRVRAALPGIPVAPLFVHHSVDAASGERSMALYRVAQDNADHLERWKPD</sequence>
<dbReference type="InterPro" id="IPR001482">
    <property type="entry name" value="T2SS/T4SS_dom"/>
</dbReference>
<dbReference type="AlphaFoldDB" id="A0A0H4X6K1"/>
<evidence type="ECO:0000256" key="2">
    <source>
        <dbReference type="ARBA" id="ARBA00022741"/>
    </source>
</evidence>
<dbReference type="RefSeq" id="WP_002636088.1">
    <property type="nucleotide sequence ID" value="NZ_CP012109.1"/>
</dbReference>
<dbReference type="Gene3D" id="3.40.50.300">
    <property type="entry name" value="P-loop containing nucleotide triphosphate hydrolases"/>
    <property type="match status" value="1"/>
</dbReference>
<reference evidence="5 6" key="1">
    <citation type="journal article" date="2016" name="PLoS ONE">
        <title>Complete Genome Sequence and Comparative Genomics of a Novel Myxobacterium Myxococcus hansupus.</title>
        <authorList>
            <person name="Sharma G."/>
            <person name="Narwani T."/>
            <person name="Subramanian S."/>
        </authorList>
    </citation>
    <scope>NUCLEOTIDE SEQUENCE [LARGE SCALE GENOMIC DNA]</scope>
    <source>
        <strain evidence="6">mixupus</strain>
    </source>
</reference>
<dbReference type="eggNOG" id="COG2804">
    <property type="taxonomic scope" value="Bacteria"/>
</dbReference>
<dbReference type="Pfam" id="PF00437">
    <property type="entry name" value="T2SSE"/>
    <property type="match status" value="1"/>
</dbReference>
<dbReference type="InterPro" id="IPR027417">
    <property type="entry name" value="P-loop_NTPase"/>
</dbReference>
<keyword evidence="6" id="KW-1185">Reference proteome</keyword>